<gene>
    <name evidence="5" type="ORF">E2I14_09935</name>
</gene>
<dbReference type="InterPro" id="IPR000843">
    <property type="entry name" value="HTH_LacI"/>
</dbReference>
<dbReference type="PROSITE" id="PS00356">
    <property type="entry name" value="HTH_LACI_1"/>
    <property type="match status" value="1"/>
</dbReference>
<evidence type="ECO:0000256" key="1">
    <source>
        <dbReference type="ARBA" id="ARBA00023015"/>
    </source>
</evidence>
<dbReference type="PROSITE" id="PS50932">
    <property type="entry name" value="HTH_LACI_2"/>
    <property type="match status" value="1"/>
</dbReference>
<keyword evidence="3" id="KW-0804">Transcription</keyword>
<dbReference type="CDD" id="cd06295">
    <property type="entry name" value="PBP1_CelR"/>
    <property type="match status" value="1"/>
</dbReference>
<reference evidence="5 6" key="1">
    <citation type="submission" date="2019-03" db="EMBL/GenBank/DDBJ databases">
        <title>Sapientia aquatica gen. nov., sp. nov., isolated from a crater lake.</title>
        <authorList>
            <person name="Felfoldi T."/>
            <person name="Szabo A."/>
            <person name="Toth E."/>
            <person name="Schumann P."/>
            <person name="Keki Z."/>
            <person name="Marialigeti K."/>
            <person name="Mathe I."/>
        </authorList>
    </citation>
    <scope>NUCLEOTIDE SEQUENCE [LARGE SCALE GENOMIC DNA]</scope>
    <source>
        <strain evidence="5 6">SA-152</strain>
    </source>
</reference>
<dbReference type="Gene3D" id="3.40.50.2300">
    <property type="match status" value="2"/>
</dbReference>
<keyword evidence="6" id="KW-1185">Reference proteome</keyword>
<evidence type="ECO:0000256" key="2">
    <source>
        <dbReference type="ARBA" id="ARBA00023125"/>
    </source>
</evidence>
<dbReference type="SUPFAM" id="SSF47413">
    <property type="entry name" value="lambda repressor-like DNA-binding domains"/>
    <property type="match status" value="1"/>
</dbReference>
<dbReference type="Pfam" id="PF00356">
    <property type="entry name" value="LacI"/>
    <property type="match status" value="1"/>
</dbReference>
<dbReference type="Pfam" id="PF13377">
    <property type="entry name" value="Peripla_BP_3"/>
    <property type="match status" value="1"/>
</dbReference>
<protein>
    <submittedName>
        <fullName evidence="5">LacI family transcriptional regulator</fullName>
    </submittedName>
</protein>
<dbReference type="InterPro" id="IPR010982">
    <property type="entry name" value="Lambda_DNA-bd_dom_sf"/>
</dbReference>
<organism evidence="5 6">
    <name type="scientific">Sapientia aquatica</name>
    <dbReference type="NCBI Taxonomy" id="1549640"/>
    <lineage>
        <taxon>Bacteria</taxon>
        <taxon>Pseudomonadati</taxon>
        <taxon>Pseudomonadota</taxon>
        <taxon>Betaproteobacteria</taxon>
        <taxon>Burkholderiales</taxon>
        <taxon>Oxalobacteraceae</taxon>
        <taxon>Sapientia</taxon>
    </lineage>
</organism>
<dbReference type="AlphaFoldDB" id="A0A4R5W1Y8"/>
<dbReference type="Proteomes" id="UP000294829">
    <property type="component" value="Unassembled WGS sequence"/>
</dbReference>
<dbReference type="OrthoDB" id="9805642at2"/>
<keyword evidence="1" id="KW-0805">Transcription regulation</keyword>
<dbReference type="EMBL" id="SMYL01000004">
    <property type="protein sequence ID" value="TDK66123.1"/>
    <property type="molecule type" value="Genomic_DNA"/>
</dbReference>
<comment type="caution">
    <text evidence="5">The sequence shown here is derived from an EMBL/GenBank/DDBJ whole genome shotgun (WGS) entry which is preliminary data.</text>
</comment>
<dbReference type="SUPFAM" id="SSF53822">
    <property type="entry name" value="Periplasmic binding protein-like I"/>
    <property type="match status" value="1"/>
</dbReference>
<keyword evidence="2" id="KW-0238">DNA-binding</keyword>
<accession>A0A4R5W1Y8</accession>
<evidence type="ECO:0000313" key="5">
    <source>
        <dbReference type="EMBL" id="TDK66123.1"/>
    </source>
</evidence>
<dbReference type="CDD" id="cd01392">
    <property type="entry name" value="HTH_LacI"/>
    <property type="match status" value="1"/>
</dbReference>
<evidence type="ECO:0000313" key="6">
    <source>
        <dbReference type="Proteomes" id="UP000294829"/>
    </source>
</evidence>
<dbReference type="SMART" id="SM00354">
    <property type="entry name" value="HTH_LACI"/>
    <property type="match status" value="1"/>
</dbReference>
<dbReference type="PANTHER" id="PTHR30146">
    <property type="entry name" value="LACI-RELATED TRANSCRIPTIONAL REPRESSOR"/>
    <property type="match status" value="1"/>
</dbReference>
<dbReference type="PANTHER" id="PTHR30146:SF120">
    <property type="entry name" value="ALANINE RACEMASE"/>
    <property type="match status" value="1"/>
</dbReference>
<proteinExistence type="predicted"/>
<dbReference type="GO" id="GO:0000976">
    <property type="term" value="F:transcription cis-regulatory region binding"/>
    <property type="evidence" value="ECO:0007669"/>
    <property type="project" value="TreeGrafter"/>
</dbReference>
<dbReference type="InterPro" id="IPR028082">
    <property type="entry name" value="Peripla_BP_I"/>
</dbReference>
<dbReference type="GO" id="GO:0003700">
    <property type="term" value="F:DNA-binding transcription factor activity"/>
    <property type="evidence" value="ECO:0007669"/>
    <property type="project" value="TreeGrafter"/>
</dbReference>
<dbReference type="Gene3D" id="1.10.260.40">
    <property type="entry name" value="lambda repressor-like DNA-binding domains"/>
    <property type="match status" value="1"/>
</dbReference>
<evidence type="ECO:0000256" key="3">
    <source>
        <dbReference type="ARBA" id="ARBA00023163"/>
    </source>
</evidence>
<dbReference type="InterPro" id="IPR046335">
    <property type="entry name" value="LacI/GalR-like_sensor"/>
</dbReference>
<feature type="domain" description="HTH lacI-type" evidence="4">
    <location>
        <begin position="1"/>
        <end position="53"/>
    </location>
</feature>
<evidence type="ECO:0000259" key="4">
    <source>
        <dbReference type="PROSITE" id="PS50932"/>
    </source>
</evidence>
<name>A0A4R5W1Y8_9BURK</name>
<sequence length="331" mass="36330">MADIARLAGVSTSTVSRALSGSKLVNEETRQRVADLARSLNYTINIGAQNLRLKQNRTIAVVVPYDAATRQHLSDPFFLSMLGSLADALTDRGFDMLLSRVDSEQLDSVSQPFDTGRAIGVILIGQWRHHDQLNKITARGVPIVVWGAQLERQMYVTIGSDNVAGGFLATEHLINNGRKKIAFFGDVQLPEVASRHEGYRKALAAHQIPYDEQLVVPASFLENGGRIAMAELASRKVNYDGLFCCSDLLAMSAINIMRADKKRVPEDVAVVGYDDIELARYFHPPLTTVRQPMQVAGLALVDALLNLIDQKPEAPHLLPTELICRSSSGNK</sequence>